<name>A0A3S3QHP8_9BACT</name>
<sequence length="191" mass="21321">MNKAVQNALEEAAPTFDSKLIPVMREAITTVQMILFQRLKDSIFQRSSEGSEYSGQSEEDNIRLAGAVVNNLYGSDALDPQVNLFACNHRELIEEELHGIRSRVAELIPHITDSLRMQTLCDNHEGIHSIPCLLLAKELGLLDEERELPLPSTFMLSVRKLGAESGLVKPMTSAPPPLTKQEIEQETDKKE</sequence>
<proteinExistence type="predicted"/>
<protein>
    <submittedName>
        <fullName evidence="2">Uncharacterized protein</fullName>
    </submittedName>
</protein>
<comment type="caution">
    <text evidence="2">The sequence shown here is derived from an EMBL/GenBank/DDBJ whole genome shotgun (WGS) entry which is preliminary data.</text>
</comment>
<evidence type="ECO:0000313" key="3">
    <source>
        <dbReference type="Proteomes" id="UP000287853"/>
    </source>
</evidence>
<evidence type="ECO:0000256" key="1">
    <source>
        <dbReference type="SAM" id="MobiDB-lite"/>
    </source>
</evidence>
<feature type="region of interest" description="Disordered" evidence="1">
    <location>
        <begin position="167"/>
        <end position="191"/>
    </location>
</feature>
<keyword evidence="3" id="KW-1185">Reference proteome</keyword>
<gene>
    <name evidence="2" type="ORF">H206_02080</name>
</gene>
<accession>A0A3S3QHP8</accession>
<organism evidence="2 3">
    <name type="scientific">Candidatus Electrothrix aarhusensis</name>
    <dbReference type="NCBI Taxonomy" id="1859131"/>
    <lineage>
        <taxon>Bacteria</taxon>
        <taxon>Pseudomonadati</taxon>
        <taxon>Thermodesulfobacteriota</taxon>
        <taxon>Desulfobulbia</taxon>
        <taxon>Desulfobulbales</taxon>
        <taxon>Desulfobulbaceae</taxon>
        <taxon>Candidatus Electrothrix</taxon>
    </lineage>
</organism>
<feature type="compositionally biased region" description="Basic and acidic residues" evidence="1">
    <location>
        <begin position="181"/>
        <end position="191"/>
    </location>
</feature>
<reference evidence="2 3" key="1">
    <citation type="submission" date="2017-01" db="EMBL/GenBank/DDBJ databases">
        <title>The cable genome- insights into the physiology and evolution of filamentous bacteria capable of sulfide oxidation via long distance electron transfer.</title>
        <authorList>
            <person name="Schreiber L."/>
            <person name="Bjerg J.T."/>
            <person name="Boggild A."/>
            <person name="Van De Vossenberg J."/>
            <person name="Meysman F."/>
            <person name="Nielsen L.P."/>
            <person name="Schramm A."/>
            <person name="Kjeldsen K.U."/>
        </authorList>
    </citation>
    <scope>NUCLEOTIDE SEQUENCE [LARGE SCALE GENOMIC DNA]</scope>
    <source>
        <strain evidence="2">MCF</strain>
    </source>
</reference>
<dbReference type="Proteomes" id="UP000287853">
    <property type="component" value="Unassembled WGS sequence"/>
</dbReference>
<evidence type="ECO:0000313" key="2">
    <source>
        <dbReference type="EMBL" id="RWX44762.1"/>
    </source>
</evidence>
<dbReference type="EMBL" id="MTKO01000089">
    <property type="protein sequence ID" value="RWX44762.1"/>
    <property type="molecule type" value="Genomic_DNA"/>
</dbReference>
<dbReference type="AlphaFoldDB" id="A0A3S3QHP8"/>